<feature type="compositionally biased region" description="Gly residues" evidence="1">
    <location>
        <begin position="45"/>
        <end position="56"/>
    </location>
</feature>
<dbReference type="RefSeq" id="WP_307411595.1">
    <property type="nucleotide sequence ID" value="NZ_JAUSTW010000007.1"/>
</dbReference>
<comment type="caution">
    <text evidence="2">The sequence shown here is derived from an EMBL/GenBank/DDBJ whole genome shotgun (WGS) entry which is preliminary data.</text>
</comment>
<reference evidence="2 3" key="1">
    <citation type="submission" date="2023-07" db="EMBL/GenBank/DDBJ databases">
        <title>Genomic Encyclopedia of Type Strains, Phase IV (KMG-IV): sequencing the most valuable type-strain genomes for metagenomic binning, comparative biology and taxonomic classification.</title>
        <authorList>
            <person name="Goeker M."/>
        </authorList>
    </citation>
    <scope>NUCLEOTIDE SEQUENCE [LARGE SCALE GENOMIC DNA]</scope>
    <source>
        <strain evidence="2 3">DSM 27594</strain>
    </source>
</reference>
<accession>A0ABT9XZD5</accession>
<feature type="region of interest" description="Disordered" evidence="1">
    <location>
        <begin position="26"/>
        <end position="93"/>
    </location>
</feature>
<evidence type="ECO:0000313" key="2">
    <source>
        <dbReference type="EMBL" id="MDQ0200944.1"/>
    </source>
</evidence>
<dbReference type="Proteomes" id="UP001224122">
    <property type="component" value="Unassembled WGS sequence"/>
</dbReference>
<organism evidence="2 3">
    <name type="scientific">Neobacillus ginsengisoli</name>
    <dbReference type="NCBI Taxonomy" id="904295"/>
    <lineage>
        <taxon>Bacteria</taxon>
        <taxon>Bacillati</taxon>
        <taxon>Bacillota</taxon>
        <taxon>Bacilli</taxon>
        <taxon>Bacillales</taxon>
        <taxon>Bacillaceae</taxon>
        <taxon>Neobacillus</taxon>
    </lineage>
</organism>
<protein>
    <recommendedName>
        <fullName evidence="4">Transporter</fullName>
    </recommendedName>
</protein>
<proteinExistence type="predicted"/>
<evidence type="ECO:0000256" key="1">
    <source>
        <dbReference type="SAM" id="MobiDB-lite"/>
    </source>
</evidence>
<gene>
    <name evidence="2" type="ORF">J2S10_004146</name>
</gene>
<keyword evidence="3" id="KW-1185">Reference proteome</keyword>
<name>A0ABT9XZD5_9BACI</name>
<evidence type="ECO:0008006" key="4">
    <source>
        <dbReference type="Google" id="ProtNLM"/>
    </source>
</evidence>
<sequence>MAYYNYPYGYVWTPELASENYLRQMQHGPPAQHGGGMQHGTPPQHGGGMQHGGGQHHGYPPPPPHGYPGDHDHHGYPPYGGGQYHGGPPTVPPPSIIPHETVGLYAVDPGGIRHCLYRYTYIWLNNGRSFWYYPTYVGRTSVAGYRWRGYNWEYYGMDLSRIRSFSCH</sequence>
<evidence type="ECO:0000313" key="3">
    <source>
        <dbReference type="Proteomes" id="UP001224122"/>
    </source>
</evidence>
<dbReference type="EMBL" id="JAUSTW010000007">
    <property type="protein sequence ID" value="MDQ0200944.1"/>
    <property type="molecule type" value="Genomic_DNA"/>
</dbReference>